<dbReference type="InterPro" id="IPR019319">
    <property type="entry name" value="Plg-R(KT)"/>
</dbReference>
<reference evidence="1" key="1">
    <citation type="journal article" date="2023" name="Mol. Biol. Evol.">
        <title>Third-Generation Sequencing Reveals the Adaptive Role of the Epigenome in Three Deep-Sea Polychaetes.</title>
        <authorList>
            <person name="Perez M."/>
            <person name="Aroh O."/>
            <person name="Sun Y."/>
            <person name="Lan Y."/>
            <person name="Juniper S.K."/>
            <person name="Young C.R."/>
            <person name="Angers B."/>
            <person name="Qian P.Y."/>
        </authorList>
    </citation>
    <scope>NUCLEOTIDE SEQUENCE</scope>
    <source>
        <strain evidence="1">R07B-5</strain>
    </source>
</reference>
<accession>A0AAD9KYW4</accession>
<organism evidence="1 2">
    <name type="scientific">Ridgeia piscesae</name>
    <name type="common">Tubeworm</name>
    <dbReference type="NCBI Taxonomy" id="27915"/>
    <lineage>
        <taxon>Eukaryota</taxon>
        <taxon>Metazoa</taxon>
        <taxon>Spiralia</taxon>
        <taxon>Lophotrochozoa</taxon>
        <taxon>Annelida</taxon>
        <taxon>Polychaeta</taxon>
        <taxon>Sedentaria</taxon>
        <taxon>Canalipalpata</taxon>
        <taxon>Sabellida</taxon>
        <taxon>Siboglinidae</taxon>
        <taxon>Ridgeia</taxon>
    </lineage>
</organism>
<sequence>MGSIMGKAMDDSMQKNQETMKMNQRIMMERQMQMQNVMREKMMAMQLGKARELFNWWAAFYVVATCAMIAGFKRSGKPTAFVPLIPFTFVVGYQADLAHGNKMERIRAKADKILENEMSLLRMPGGDLPTIDMLDELRQQSNSRQN</sequence>
<dbReference type="Pfam" id="PF10166">
    <property type="entry name" value="DUF2368"/>
    <property type="match status" value="1"/>
</dbReference>
<dbReference type="PANTHER" id="PTHR13411">
    <property type="entry name" value="PLASMINOGEN RECEPTOR (KT)"/>
    <property type="match status" value="1"/>
</dbReference>
<gene>
    <name evidence="1" type="ORF">NP493_469g01043</name>
</gene>
<keyword evidence="2" id="KW-1185">Reference proteome</keyword>
<protein>
    <recommendedName>
        <fullName evidence="3">Plasminogen receptor (KT)</fullName>
    </recommendedName>
</protein>
<name>A0AAD9KYW4_RIDPI</name>
<dbReference type="PANTHER" id="PTHR13411:SF6">
    <property type="entry name" value="PLASMINOGEN RECEPTOR (KT)"/>
    <property type="match status" value="1"/>
</dbReference>
<dbReference type="EMBL" id="JAODUO010000469">
    <property type="protein sequence ID" value="KAK2179852.1"/>
    <property type="molecule type" value="Genomic_DNA"/>
</dbReference>
<evidence type="ECO:0008006" key="3">
    <source>
        <dbReference type="Google" id="ProtNLM"/>
    </source>
</evidence>
<dbReference type="AlphaFoldDB" id="A0AAD9KYW4"/>
<evidence type="ECO:0000313" key="1">
    <source>
        <dbReference type="EMBL" id="KAK2179852.1"/>
    </source>
</evidence>
<dbReference type="GO" id="GO:0005886">
    <property type="term" value="C:plasma membrane"/>
    <property type="evidence" value="ECO:0007669"/>
    <property type="project" value="InterPro"/>
</dbReference>
<evidence type="ECO:0000313" key="2">
    <source>
        <dbReference type="Proteomes" id="UP001209878"/>
    </source>
</evidence>
<dbReference type="Proteomes" id="UP001209878">
    <property type="component" value="Unassembled WGS sequence"/>
</dbReference>
<proteinExistence type="predicted"/>
<comment type="caution">
    <text evidence="1">The sequence shown here is derived from an EMBL/GenBank/DDBJ whole genome shotgun (WGS) entry which is preliminary data.</text>
</comment>